<evidence type="ECO:0000256" key="1">
    <source>
        <dbReference type="ARBA" id="ARBA00005952"/>
    </source>
</evidence>
<keyword evidence="5 6" id="KW-0804">Transcription</keyword>
<dbReference type="NCBIfam" id="TIGR01951">
    <property type="entry name" value="nusB"/>
    <property type="match status" value="1"/>
</dbReference>
<evidence type="ECO:0000256" key="6">
    <source>
        <dbReference type="HAMAP-Rule" id="MF_00073"/>
    </source>
</evidence>
<comment type="caution">
    <text evidence="8">The sequence shown here is derived from an EMBL/GenBank/DDBJ whole genome shotgun (WGS) entry which is preliminary data.</text>
</comment>
<evidence type="ECO:0000256" key="4">
    <source>
        <dbReference type="ARBA" id="ARBA00023015"/>
    </source>
</evidence>
<dbReference type="InterPro" id="IPR006027">
    <property type="entry name" value="NusB_RsmB_TIM44"/>
</dbReference>
<dbReference type="SUPFAM" id="SSF48013">
    <property type="entry name" value="NusB-like"/>
    <property type="match status" value="1"/>
</dbReference>
<dbReference type="PANTHER" id="PTHR11078:SF3">
    <property type="entry name" value="ANTITERMINATION NUSB DOMAIN-CONTAINING PROTEIN"/>
    <property type="match status" value="1"/>
</dbReference>
<comment type="similarity">
    <text evidence="1 6">Belongs to the NusB family.</text>
</comment>
<dbReference type="CDD" id="cd00619">
    <property type="entry name" value="Terminator_NusB"/>
    <property type="match status" value="1"/>
</dbReference>
<accession>A0ABU3NW80</accession>
<feature type="domain" description="NusB/RsmB/TIM44" evidence="7">
    <location>
        <begin position="4"/>
        <end position="131"/>
    </location>
</feature>
<dbReference type="HAMAP" id="MF_00073">
    <property type="entry name" value="NusB"/>
    <property type="match status" value="1"/>
</dbReference>
<keyword evidence="3 6" id="KW-0694">RNA-binding</keyword>
<dbReference type="Pfam" id="PF01029">
    <property type="entry name" value="NusB"/>
    <property type="match status" value="1"/>
</dbReference>
<dbReference type="RefSeq" id="WP_413779595.1">
    <property type="nucleotide sequence ID" value="NZ_JAUOZS010000001.1"/>
</dbReference>
<dbReference type="PANTHER" id="PTHR11078">
    <property type="entry name" value="N UTILIZATION SUBSTANCE PROTEIN B-RELATED"/>
    <property type="match status" value="1"/>
</dbReference>
<dbReference type="Proteomes" id="UP001254848">
    <property type="component" value="Unassembled WGS sequence"/>
</dbReference>
<dbReference type="Gene3D" id="1.10.940.10">
    <property type="entry name" value="NusB-like"/>
    <property type="match status" value="1"/>
</dbReference>
<keyword evidence="2 6" id="KW-0889">Transcription antitermination</keyword>
<evidence type="ECO:0000256" key="3">
    <source>
        <dbReference type="ARBA" id="ARBA00022884"/>
    </source>
</evidence>
<evidence type="ECO:0000256" key="2">
    <source>
        <dbReference type="ARBA" id="ARBA00022814"/>
    </source>
</evidence>
<comment type="function">
    <text evidence="6">Involved in transcription antitermination. Required for transcription of ribosomal RNA (rRNA) genes. Binds specifically to the boxA antiterminator sequence of the ribosomal RNA (rrn) operons.</text>
</comment>
<evidence type="ECO:0000256" key="5">
    <source>
        <dbReference type="ARBA" id="ARBA00023163"/>
    </source>
</evidence>
<organism evidence="8 9">
    <name type="scientific">Anaeroselena agilis</name>
    <dbReference type="NCBI Taxonomy" id="3063788"/>
    <lineage>
        <taxon>Bacteria</taxon>
        <taxon>Bacillati</taxon>
        <taxon>Bacillota</taxon>
        <taxon>Negativicutes</taxon>
        <taxon>Acetonemataceae</taxon>
        <taxon>Anaeroselena</taxon>
    </lineage>
</organism>
<gene>
    <name evidence="6 8" type="primary">nusB</name>
    <name evidence="8" type="ORF">Q4T40_07460</name>
</gene>
<keyword evidence="9" id="KW-1185">Reference proteome</keyword>
<proteinExistence type="inferred from homology"/>
<sequence>MSRRKAREMALQTLYQLDFNATEPEQALATAVEEAGEPDAKTMDYAWALVSGANANRTAIDEIIAGASTEWKLDRMASVDRNIARIAIYEMRFGSEPLTPNVVINEAVELAKTFGTEESSRFVNGILGSLVKKKGAT</sequence>
<reference evidence="8 9" key="1">
    <citation type="submission" date="2023-07" db="EMBL/GenBank/DDBJ databases">
        <title>The novel representative of Negativicutes class, Anaeroselena agilis gen. nov. sp. nov.</title>
        <authorList>
            <person name="Prokofeva M.I."/>
            <person name="Elcheninov A.G."/>
            <person name="Klyukina A."/>
            <person name="Kublanov I.V."/>
            <person name="Frolov E.N."/>
            <person name="Podosokorskaya O.A."/>
        </authorList>
    </citation>
    <scope>NUCLEOTIDE SEQUENCE [LARGE SCALE GENOMIC DNA]</scope>
    <source>
        <strain evidence="8 9">4137-cl</strain>
    </source>
</reference>
<keyword evidence="4 6" id="KW-0805">Transcription regulation</keyword>
<evidence type="ECO:0000313" key="8">
    <source>
        <dbReference type="EMBL" id="MDT8901069.1"/>
    </source>
</evidence>
<name>A0ABU3NW80_9FIRM</name>
<dbReference type="InterPro" id="IPR011605">
    <property type="entry name" value="NusB_fam"/>
</dbReference>
<protein>
    <recommendedName>
        <fullName evidence="6">Transcription antitermination protein NusB</fullName>
    </recommendedName>
    <alternativeName>
        <fullName evidence="6">Antitermination factor NusB</fullName>
    </alternativeName>
</protein>
<dbReference type="InterPro" id="IPR035926">
    <property type="entry name" value="NusB-like_sf"/>
</dbReference>
<evidence type="ECO:0000313" key="9">
    <source>
        <dbReference type="Proteomes" id="UP001254848"/>
    </source>
</evidence>
<evidence type="ECO:0000259" key="7">
    <source>
        <dbReference type="Pfam" id="PF01029"/>
    </source>
</evidence>
<dbReference type="EMBL" id="JAUOZS010000001">
    <property type="protein sequence ID" value="MDT8901069.1"/>
    <property type="molecule type" value="Genomic_DNA"/>
</dbReference>